<comment type="caution">
    <text evidence="6">The sequence shown here is derived from an EMBL/GenBank/DDBJ whole genome shotgun (WGS) entry which is preliminary data.</text>
</comment>
<evidence type="ECO:0000259" key="5">
    <source>
        <dbReference type="PROSITE" id="PS50977"/>
    </source>
</evidence>
<dbReference type="GO" id="GO:0000976">
    <property type="term" value="F:transcription cis-regulatory region binding"/>
    <property type="evidence" value="ECO:0007669"/>
    <property type="project" value="TreeGrafter"/>
</dbReference>
<dbReference type="SUPFAM" id="SSF46689">
    <property type="entry name" value="Homeodomain-like"/>
    <property type="match status" value="1"/>
</dbReference>
<dbReference type="PANTHER" id="PTHR30055:SF148">
    <property type="entry name" value="TETR-FAMILY TRANSCRIPTIONAL REGULATOR"/>
    <property type="match status" value="1"/>
</dbReference>
<dbReference type="Pfam" id="PF16859">
    <property type="entry name" value="TetR_C_11"/>
    <property type="match status" value="1"/>
</dbReference>
<dbReference type="SUPFAM" id="SSF48498">
    <property type="entry name" value="Tetracyclin repressor-like, C-terminal domain"/>
    <property type="match status" value="1"/>
</dbReference>
<accession>A0A848KQK6</accession>
<dbReference type="InterPro" id="IPR001647">
    <property type="entry name" value="HTH_TetR"/>
</dbReference>
<dbReference type="Gene3D" id="1.10.10.60">
    <property type="entry name" value="Homeodomain-like"/>
    <property type="match status" value="1"/>
</dbReference>
<sequence>MTTRRRGAALEAALHAAIFGELTELGYSGTTYEGVAARAGTSKPVLYRRWPTKAEMVVAAITARVAAQLPALADDPGAGDLRTDLASRLIAMRELAIPDQRRTALGLLADLDVAESGALDALLFTHNETLMSAVIERARIRGELGSAPIPAAAVRMPMDLARHHILIRGSLSDDQITAVVDDITVPLWRLHSGADGPADE</sequence>
<proteinExistence type="predicted"/>
<dbReference type="RefSeq" id="WP_170193139.1">
    <property type="nucleotide sequence ID" value="NZ_JABBNB010000004.1"/>
</dbReference>
<reference evidence="6 7" key="1">
    <citation type="submission" date="2020-04" db="EMBL/GenBank/DDBJ databases">
        <title>Gordonia sp. nov. TBRC 11910.</title>
        <authorList>
            <person name="Suriyachadkun C."/>
        </authorList>
    </citation>
    <scope>NUCLEOTIDE SEQUENCE [LARGE SCALE GENOMIC DNA]</scope>
    <source>
        <strain evidence="6 7">TBRC 11910</strain>
    </source>
</reference>
<evidence type="ECO:0000256" key="3">
    <source>
        <dbReference type="ARBA" id="ARBA00023163"/>
    </source>
</evidence>
<dbReference type="InterPro" id="IPR050109">
    <property type="entry name" value="HTH-type_TetR-like_transc_reg"/>
</dbReference>
<dbReference type="GO" id="GO:0003700">
    <property type="term" value="F:DNA-binding transcription factor activity"/>
    <property type="evidence" value="ECO:0007669"/>
    <property type="project" value="TreeGrafter"/>
</dbReference>
<dbReference type="PANTHER" id="PTHR30055">
    <property type="entry name" value="HTH-TYPE TRANSCRIPTIONAL REGULATOR RUTR"/>
    <property type="match status" value="1"/>
</dbReference>
<dbReference type="Pfam" id="PF00440">
    <property type="entry name" value="TetR_N"/>
    <property type="match status" value="1"/>
</dbReference>
<evidence type="ECO:0000313" key="6">
    <source>
        <dbReference type="EMBL" id="NMO00630.1"/>
    </source>
</evidence>
<dbReference type="Proteomes" id="UP000550729">
    <property type="component" value="Unassembled WGS sequence"/>
</dbReference>
<dbReference type="AlphaFoldDB" id="A0A848KQK6"/>
<keyword evidence="2 4" id="KW-0238">DNA-binding</keyword>
<dbReference type="PROSITE" id="PS50977">
    <property type="entry name" value="HTH_TETR_2"/>
    <property type="match status" value="1"/>
</dbReference>
<evidence type="ECO:0000256" key="2">
    <source>
        <dbReference type="ARBA" id="ARBA00023125"/>
    </source>
</evidence>
<dbReference type="InterPro" id="IPR011075">
    <property type="entry name" value="TetR_C"/>
</dbReference>
<dbReference type="InterPro" id="IPR009057">
    <property type="entry name" value="Homeodomain-like_sf"/>
</dbReference>
<dbReference type="Gene3D" id="1.10.357.10">
    <property type="entry name" value="Tetracycline Repressor, domain 2"/>
    <property type="match status" value="1"/>
</dbReference>
<keyword evidence="3" id="KW-0804">Transcription</keyword>
<protein>
    <submittedName>
        <fullName evidence="6">TetR/AcrR family transcriptional regulator</fullName>
    </submittedName>
</protein>
<evidence type="ECO:0000256" key="4">
    <source>
        <dbReference type="PROSITE-ProRule" id="PRU00335"/>
    </source>
</evidence>
<feature type="domain" description="HTH tetR-type" evidence="5">
    <location>
        <begin position="8"/>
        <end position="68"/>
    </location>
</feature>
<dbReference type="EMBL" id="JABBNB010000004">
    <property type="protein sequence ID" value="NMO00630.1"/>
    <property type="molecule type" value="Genomic_DNA"/>
</dbReference>
<name>A0A848KQK6_9ACTN</name>
<gene>
    <name evidence="6" type="ORF">HH308_05295</name>
</gene>
<keyword evidence="1" id="KW-0805">Transcription regulation</keyword>
<evidence type="ECO:0000256" key="1">
    <source>
        <dbReference type="ARBA" id="ARBA00023015"/>
    </source>
</evidence>
<feature type="DNA-binding region" description="H-T-H motif" evidence="4">
    <location>
        <begin position="31"/>
        <end position="50"/>
    </location>
</feature>
<evidence type="ECO:0000313" key="7">
    <source>
        <dbReference type="Proteomes" id="UP000550729"/>
    </source>
</evidence>
<organism evidence="6 7">
    <name type="scientific">Gordonia asplenii</name>
    <dbReference type="NCBI Taxonomy" id="2725283"/>
    <lineage>
        <taxon>Bacteria</taxon>
        <taxon>Bacillati</taxon>
        <taxon>Actinomycetota</taxon>
        <taxon>Actinomycetes</taxon>
        <taxon>Mycobacteriales</taxon>
        <taxon>Gordoniaceae</taxon>
        <taxon>Gordonia</taxon>
    </lineage>
</organism>
<keyword evidence="7" id="KW-1185">Reference proteome</keyword>
<dbReference type="InterPro" id="IPR036271">
    <property type="entry name" value="Tet_transcr_reg_TetR-rel_C_sf"/>
</dbReference>